<dbReference type="EMBL" id="KJ817374">
    <property type="protein sequence ID" value="AJF34516.1"/>
    <property type="molecule type" value="Genomic_DNA"/>
</dbReference>
<sequence>MNDEITKTPSQQDLTTRLHAAFAAESMTAQRYFSFAQAAEIEGMVGLARLFSELAESASCAAQGHLDVLHYTDPMTDLPVGETGLNIASALAACLRESTQTYPDLAALAHASGVADTASWLETLVALKKRHTERLQEALGTLTSPAAAQQSEVSR</sequence>
<gene>
    <name evidence="2" type="primary">acmQ</name>
</gene>
<dbReference type="InterPro" id="IPR003251">
    <property type="entry name" value="Rr_diiron-bd_dom"/>
</dbReference>
<organism evidence="2">
    <name type="scientific">Streptomyces sp. JCM 9888</name>
    <dbReference type="NCBI Taxonomy" id="1570103"/>
    <lineage>
        <taxon>Bacteria</taxon>
        <taxon>Bacillati</taxon>
        <taxon>Actinomycetota</taxon>
        <taxon>Actinomycetes</taxon>
        <taxon>Kitasatosporales</taxon>
        <taxon>Streptomycetaceae</taxon>
        <taxon>Streptomyces</taxon>
    </lineage>
</organism>
<dbReference type="Gene3D" id="1.20.1260.10">
    <property type="match status" value="1"/>
</dbReference>
<dbReference type="PROSITE" id="PS50905">
    <property type="entry name" value="FERRITIN_LIKE"/>
    <property type="match status" value="1"/>
</dbReference>
<dbReference type="GO" id="GO:0016491">
    <property type="term" value="F:oxidoreductase activity"/>
    <property type="evidence" value="ECO:0007669"/>
    <property type="project" value="InterPro"/>
</dbReference>
<evidence type="ECO:0000313" key="2">
    <source>
        <dbReference type="EMBL" id="AJF34516.1"/>
    </source>
</evidence>
<reference evidence="2" key="1">
    <citation type="journal article" date="2014" name="PLoS ONE">
        <title>Characterization of Biosynthetic Genes of Ascamycin/Dealanylascamycin Featuring a 5'-O-Sulfonamide Moiety in Streptomyces sp. JCM9888.</title>
        <authorList>
            <person name="Zhao C."/>
            <person name="Qi J."/>
            <person name="Tao W."/>
            <person name="He L."/>
            <person name="Xu W."/>
            <person name="Chan J."/>
            <person name="Deng Z."/>
        </authorList>
    </citation>
    <scope>NUCLEOTIDE SEQUENCE</scope>
    <source>
        <strain evidence="2">JCM 9888</strain>
    </source>
</reference>
<protein>
    <submittedName>
        <fullName evidence="2">Rubrerythrin</fullName>
    </submittedName>
</protein>
<proteinExistence type="predicted"/>
<dbReference type="InterPro" id="IPR009040">
    <property type="entry name" value="Ferritin-like_diiron"/>
</dbReference>
<feature type="domain" description="Ferritin-like diiron" evidence="1">
    <location>
        <begin position="8"/>
        <end position="146"/>
    </location>
</feature>
<name>A0A0B5H609_9ACTN</name>
<dbReference type="Pfam" id="PF02915">
    <property type="entry name" value="Rubrerythrin"/>
    <property type="match status" value="1"/>
</dbReference>
<accession>A0A0B5H609</accession>
<dbReference type="SUPFAM" id="SSF47240">
    <property type="entry name" value="Ferritin-like"/>
    <property type="match status" value="1"/>
</dbReference>
<dbReference type="CDD" id="cd01041">
    <property type="entry name" value="Rubrerythrin"/>
    <property type="match status" value="1"/>
</dbReference>
<dbReference type="InterPro" id="IPR052753">
    <property type="entry name" value="Rbr2/Nigerythrin"/>
</dbReference>
<dbReference type="GO" id="GO:0046872">
    <property type="term" value="F:metal ion binding"/>
    <property type="evidence" value="ECO:0007669"/>
    <property type="project" value="InterPro"/>
</dbReference>
<evidence type="ECO:0000259" key="1">
    <source>
        <dbReference type="PROSITE" id="PS50905"/>
    </source>
</evidence>
<dbReference type="InterPro" id="IPR012347">
    <property type="entry name" value="Ferritin-like"/>
</dbReference>
<dbReference type="AlphaFoldDB" id="A0A0B5H609"/>
<dbReference type="PANTHER" id="PTHR33746">
    <property type="entry name" value="RUBRERYTHRIN"/>
    <property type="match status" value="1"/>
</dbReference>
<dbReference type="InterPro" id="IPR009078">
    <property type="entry name" value="Ferritin-like_SF"/>
</dbReference>
<dbReference type="PANTHER" id="PTHR33746:SF4">
    <property type="entry name" value="RUBRERYTHRIN"/>
    <property type="match status" value="1"/>
</dbReference>